<dbReference type="SUPFAM" id="SSF51735">
    <property type="entry name" value="NAD(P)-binding Rossmann-fold domains"/>
    <property type="match status" value="1"/>
</dbReference>
<protein>
    <submittedName>
        <fullName evidence="1">Uncharacterized protein</fullName>
    </submittedName>
</protein>
<dbReference type="AlphaFoldDB" id="A0A7S0RHJ5"/>
<evidence type="ECO:0000313" key="1">
    <source>
        <dbReference type="EMBL" id="CAD8677696.1"/>
    </source>
</evidence>
<gene>
    <name evidence="1" type="ORF">POBO1169_LOCUS13734</name>
</gene>
<accession>A0A7S0RHJ5</accession>
<reference evidence="1" key="1">
    <citation type="submission" date="2021-01" db="EMBL/GenBank/DDBJ databases">
        <authorList>
            <person name="Corre E."/>
            <person name="Pelletier E."/>
            <person name="Niang G."/>
            <person name="Scheremetjew M."/>
            <person name="Finn R."/>
            <person name="Kale V."/>
            <person name="Holt S."/>
            <person name="Cochrane G."/>
            <person name="Meng A."/>
            <person name="Brown T."/>
            <person name="Cohen L."/>
        </authorList>
    </citation>
    <scope>NUCLEOTIDE SEQUENCE</scope>
    <source>
        <strain evidence="1">CCMP722</strain>
    </source>
</reference>
<sequence length="124" mass="14189">MMRAAYGWAFVWTKKVYNLADPHAHTVQELLNICQRATDRSLIRIPLPSSLAKLSLRYIPYLSRWMHITPEAVSYFTHPTVYRCEQAVKDLGAAGIECPRLETYLPNLIEFVKANPNISEHGMA</sequence>
<dbReference type="InterPro" id="IPR036291">
    <property type="entry name" value="NAD(P)-bd_dom_sf"/>
</dbReference>
<name>A0A7S0RHJ5_9CHLO</name>
<organism evidence="1">
    <name type="scientific">Pyramimonas obovata</name>
    <dbReference type="NCBI Taxonomy" id="1411642"/>
    <lineage>
        <taxon>Eukaryota</taxon>
        <taxon>Viridiplantae</taxon>
        <taxon>Chlorophyta</taxon>
        <taxon>Pyramimonadophyceae</taxon>
        <taxon>Pyramimonadales</taxon>
        <taxon>Pyramimonadaceae</taxon>
        <taxon>Pyramimonas</taxon>
        <taxon>Pyramimonas incertae sedis</taxon>
    </lineage>
</organism>
<proteinExistence type="predicted"/>
<dbReference type="EMBL" id="HBFA01027034">
    <property type="protein sequence ID" value="CAD8677696.1"/>
    <property type="molecule type" value="Transcribed_RNA"/>
</dbReference>